<dbReference type="InterPro" id="IPR020003">
    <property type="entry name" value="ATPase_a/bsu_AS"/>
</dbReference>
<evidence type="ECO:0000313" key="8">
    <source>
        <dbReference type="EMBL" id="KXB36031.1"/>
    </source>
</evidence>
<dbReference type="PROSITE" id="PS00152">
    <property type="entry name" value="ATPASE_ALPHA_BETA"/>
    <property type="match status" value="1"/>
</dbReference>
<keyword evidence="4" id="KW-0066">ATP synthesis</keyword>
<dbReference type="InterPro" id="IPR000194">
    <property type="entry name" value="ATPase_F1/V1/A1_a/bsu_nucl-bd"/>
</dbReference>
<dbReference type="GO" id="GO:0046961">
    <property type="term" value="F:proton-transporting ATPase activity, rotational mechanism"/>
    <property type="evidence" value="ECO:0007669"/>
    <property type="project" value="TreeGrafter"/>
</dbReference>
<evidence type="ECO:0000256" key="2">
    <source>
        <dbReference type="ARBA" id="ARBA00022448"/>
    </source>
</evidence>
<gene>
    <name evidence="4" type="primary">atpB</name>
    <name evidence="8" type="ORF">HMPREF3187_01048</name>
</gene>
<dbReference type="InterPro" id="IPR027417">
    <property type="entry name" value="P-loop_NTPase"/>
</dbReference>
<dbReference type="PANTHER" id="PTHR43389">
    <property type="entry name" value="V-TYPE PROTON ATPASE SUBUNIT B"/>
    <property type="match status" value="1"/>
</dbReference>
<dbReference type="CDD" id="cd18112">
    <property type="entry name" value="ATP-synt_V_A-type_beta_C"/>
    <property type="match status" value="1"/>
</dbReference>
<evidence type="ECO:0000256" key="1">
    <source>
        <dbReference type="ARBA" id="ARBA00008936"/>
    </source>
</evidence>
<protein>
    <recommendedName>
        <fullName evidence="4">V-type ATP synthase beta chain</fullName>
    </recommendedName>
    <alternativeName>
        <fullName evidence="4">V-ATPase subunit B</fullName>
    </alternativeName>
</protein>
<dbReference type="HAMAP" id="MF_00310">
    <property type="entry name" value="ATP_synth_B_arch"/>
    <property type="match status" value="1"/>
</dbReference>
<dbReference type="AlphaFoldDB" id="A0A133XYK5"/>
<dbReference type="CDD" id="cd01135">
    <property type="entry name" value="V_A-ATPase_B"/>
    <property type="match status" value="1"/>
</dbReference>
<dbReference type="InterPro" id="IPR022879">
    <property type="entry name" value="V-ATPase_su_B/beta"/>
</dbReference>
<comment type="function">
    <text evidence="4">Produces ATP from ADP in the presence of a proton gradient across the membrane. The V-type beta chain is a regulatory subunit.</text>
</comment>
<dbReference type="Proteomes" id="UP000070422">
    <property type="component" value="Unassembled WGS sequence"/>
</dbReference>
<keyword evidence="4" id="KW-0375">Hydrogen ion transport</keyword>
<dbReference type="PATRIC" id="fig|87541.4.peg.1039"/>
<comment type="similarity">
    <text evidence="1 4">Belongs to the ATPase alpha/beta chains family.</text>
</comment>
<evidence type="ECO:0000256" key="4">
    <source>
        <dbReference type="HAMAP-Rule" id="MF_00310"/>
    </source>
</evidence>
<dbReference type="Pfam" id="PF22919">
    <property type="entry name" value="ATP-synt_VA_C"/>
    <property type="match status" value="1"/>
</dbReference>
<comment type="caution">
    <text evidence="8">The sequence shown here is derived from an EMBL/GenBank/DDBJ whole genome shotgun (WGS) entry which is preliminary data.</text>
</comment>
<reference evidence="8 9" key="1">
    <citation type="submission" date="2016-01" db="EMBL/GenBank/DDBJ databases">
        <authorList>
            <person name="Oliw E.H."/>
        </authorList>
    </citation>
    <scope>NUCLEOTIDE SEQUENCE [LARGE SCALE GENOMIC DNA]</scope>
    <source>
        <strain evidence="8 9">KA00635</strain>
    </source>
</reference>
<dbReference type="Pfam" id="PF02874">
    <property type="entry name" value="ATP-synt_ab_N"/>
    <property type="match status" value="1"/>
</dbReference>
<dbReference type="GO" id="GO:0042777">
    <property type="term" value="P:proton motive force-driven plasma membrane ATP synthesis"/>
    <property type="evidence" value="ECO:0007669"/>
    <property type="project" value="UniProtKB-UniRule"/>
</dbReference>
<evidence type="ECO:0000256" key="3">
    <source>
        <dbReference type="ARBA" id="ARBA00023065"/>
    </source>
</evidence>
<dbReference type="Pfam" id="PF00006">
    <property type="entry name" value="ATP-synt_ab"/>
    <property type="match status" value="1"/>
</dbReference>
<dbReference type="Gene3D" id="3.40.50.12240">
    <property type="match status" value="1"/>
</dbReference>
<proteinExistence type="inferred from homology"/>
<keyword evidence="2 4" id="KW-0813">Transport</keyword>
<organism evidence="8 9">
    <name type="scientific">Aerococcus christensenii</name>
    <dbReference type="NCBI Taxonomy" id="87541"/>
    <lineage>
        <taxon>Bacteria</taxon>
        <taxon>Bacillati</taxon>
        <taxon>Bacillota</taxon>
        <taxon>Bacilli</taxon>
        <taxon>Lactobacillales</taxon>
        <taxon>Aerococcaceae</taxon>
        <taxon>Aerococcus</taxon>
    </lineage>
</organism>
<dbReference type="GO" id="GO:0005524">
    <property type="term" value="F:ATP binding"/>
    <property type="evidence" value="ECO:0007669"/>
    <property type="project" value="UniProtKB-UniRule"/>
</dbReference>
<dbReference type="InterPro" id="IPR004100">
    <property type="entry name" value="ATPase_F1/V1/A1_a/bsu_N"/>
</dbReference>
<evidence type="ECO:0000259" key="5">
    <source>
        <dbReference type="Pfam" id="PF00006"/>
    </source>
</evidence>
<evidence type="ECO:0000313" key="9">
    <source>
        <dbReference type="Proteomes" id="UP000070422"/>
    </source>
</evidence>
<keyword evidence="3 4" id="KW-0406">Ion transport</keyword>
<dbReference type="STRING" id="87541.AWM71_00380"/>
<evidence type="ECO:0000259" key="7">
    <source>
        <dbReference type="Pfam" id="PF22919"/>
    </source>
</evidence>
<dbReference type="InterPro" id="IPR055190">
    <property type="entry name" value="ATP-synt_VA_C"/>
</dbReference>
<name>A0A133XYK5_9LACT</name>
<dbReference type="CDD" id="cd18118">
    <property type="entry name" value="ATP-synt_V_A-type_beta_N"/>
    <property type="match status" value="1"/>
</dbReference>
<dbReference type="EMBL" id="LSCQ01000050">
    <property type="protein sequence ID" value="KXB36031.1"/>
    <property type="molecule type" value="Genomic_DNA"/>
</dbReference>
<accession>A0A133XYK5</accession>
<dbReference type="SUPFAM" id="SSF52540">
    <property type="entry name" value="P-loop containing nucleoside triphosphate hydrolases"/>
    <property type="match status" value="1"/>
</dbReference>
<evidence type="ECO:0000259" key="6">
    <source>
        <dbReference type="Pfam" id="PF02874"/>
    </source>
</evidence>
<sequence>MTKPCKKTDKGEKRMAIEYLGLNSIEGPLVVVDGVRGAAYGDIVRFRTNRTHHKVGQIISIEGEHALIQVFDSTTGMSLENTHTTFTGKGMEIALGPDILGRTFNGLGKPLDGLGTIHAEVSRDVNGAPLNPVSRIYPRDYIETGFSAIDGLTTLIRGQKLPIFSGDGMPHNELAAQIAKQAKLGDGVDGEFAVVFAAMGVKHDVADYFRRSFEESGAMKHVTMFVNTADDPVMERLITPRMALTTAEYLAYDLGKHVLVILTDMTSFCEALREVSNAKQEIPSRKGYPGYLYSELATIYERAGIVKGKSGSVTQIPILTMPNDDITHPIPDLTGYITEGQIVLDRSVAGKNIYPPINVLPSLSRLMKDGIGEGFTREDHEDVANQLFAAYSSAIDARSLASVIGEEELSDLDKKYLAFGQSFEKEFVGQKADETRTIQDTLNLGWDLLRQFPKTELNRIDSKYLDKYYDNLTYSYHTPLKEGTLEEGER</sequence>
<dbReference type="PANTHER" id="PTHR43389:SF4">
    <property type="entry name" value="V-TYPE PROTON ATPASE SUBUNIT B"/>
    <property type="match status" value="1"/>
</dbReference>
<dbReference type="GO" id="GO:0046933">
    <property type="term" value="F:proton-transporting ATP synthase activity, rotational mechanism"/>
    <property type="evidence" value="ECO:0007669"/>
    <property type="project" value="UniProtKB-UniRule"/>
</dbReference>
<dbReference type="NCBIfam" id="NF003235">
    <property type="entry name" value="PRK04196.1"/>
    <property type="match status" value="1"/>
</dbReference>
<feature type="domain" description="ATPase F1/V1/A1 complex alpha/beta subunit N-terminal" evidence="6">
    <location>
        <begin position="24"/>
        <end position="87"/>
    </location>
</feature>
<feature type="domain" description="ATPase F1/V1/A1 complex alpha/beta subunit nucleotide-binding" evidence="5">
    <location>
        <begin position="145"/>
        <end position="364"/>
    </location>
</feature>
<feature type="domain" description="ATP synthase A/B type C-terminal" evidence="7">
    <location>
        <begin position="369"/>
        <end position="469"/>
    </location>
</feature>